<proteinExistence type="predicted"/>
<dbReference type="EMBL" id="MU827206">
    <property type="protein sequence ID" value="KAJ7367427.1"/>
    <property type="molecule type" value="Genomic_DNA"/>
</dbReference>
<evidence type="ECO:0000313" key="2">
    <source>
        <dbReference type="EMBL" id="KAJ7367427.1"/>
    </source>
</evidence>
<comment type="caution">
    <text evidence="2">The sequence shown here is derived from an EMBL/GenBank/DDBJ whole genome shotgun (WGS) entry which is preliminary data.</text>
</comment>
<feature type="chain" id="PRO_5040969139" evidence="1">
    <location>
        <begin position="22"/>
        <end position="246"/>
    </location>
</feature>
<accession>A0A9W9YTL3</accession>
<dbReference type="Proteomes" id="UP001163046">
    <property type="component" value="Unassembled WGS sequence"/>
</dbReference>
<organism evidence="2 3">
    <name type="scientific">Desmophyllum pertusum</name>
    <dbReference type="NCBI Taxonomy" id="174260"/>
    <lineage>
        <taxon>Eukaryota</taxon>
        <taxon>Metazoa</taxon>
        <taxon>Cnidaria</taxon>
        <taxon>Anthozoa</taxon>
        <taxon>Hexacorallia</taxon>
        <taxon>Scleractinia</taxon>
        <taxon>Caryophylliina</taxon>
        <taxon>Caryophylliidae</taxon>
        <taxon>Desmophyllum</taxon>
    </lineage>
</organism>
<name>A0A9W9YTL3_9CNID</name>
<feature type="signal peptide" evidence="1">
    <location>
        <begin position="1"/>
        <end position="21"/>
    </location>
</feature>
<evidence type="ECO:0000256" key="1">
    <source>
        <dbReference type="SAM" id="SignalP"/>
    </source>
</evidence>
<protein>
    <submittedName>
        <fullName evidence="2">Uncharacterized protein</fullName>
    </submittedName>
</protein>
<keyword evidence="1" id="KW-0732">Signal</keyword>
<gene>
    <name evidence="2" type="ORF">OS493_040449</name>
</gene>
<keyword evidence="3" id="KW-1185">Reference proteome</keyword>
<dbReference type="AlphaFoldDB" id="A0A9W9YTL3"/>
<reference evidence="2" key="1">
    <citation type="submission" date="2023-01" db="EMBL/GenBank/DDBJ databases">
        <title>Genome assembly of the deep-sea coral Lophelia pertusa.</title>
        <authorList>
            <person name="Herrera S."/>
            <person name="Cordes E."/>
        </authorList>
    </citation>
    <scope>NUCLEOTIDE SEQUENCE</scope>
    <source>
        <strain evidence="2">USNM1676648</strain>
        <tissue evidence="2">Polyp</tissue>
    </source>
</reference>
<dbReference type="OrthoDB" id="5994145at2759"/>
<sequence>MKFRGFADVFLLVMLCCYTNSIRLGEKEEKLLRNVLQEFESAPDDTRFDRIIEMSYSDAKLLPKIFIWCPIRHNGLALRCPVHDCPLRVGKWTDLLDGSRPDPRNPRVIYDLNGNLVLVQAFYECGHLLPGHKKTGHRYLSASNEMTRLLPPTIAKMFPIIMQQRCGFTLRLYDYLITGIYQGQNFMELSEGIASMNYREFMRNNPDSEDIKRDFECNIFCSYPSNDKLMELFSTAVSTYQRTIRK</sequence>
<evidence type="ECO:0000313" key="3">
    <source>
        <dbReference type="Proteomes" id="UP001163046"/>
    </source>
</evidence>